<reference evidence="1 2" key="1">
    <citation type="submission" date="2019-01" db="EMBL/GenBank/DDBJ databases">
        <title>Sphingorhabdus lacus sp.nov., isolated from an oligotrophic freshwater lake.</title>
        <authorList>
            <person name="Park M."/>
        </authorList>
    </citation>
    <scope>NUCLEOTIDE SEQUENCE [LARGE SCALE GENOMIC DNA]</scope>
    <source>
        <strain evidence="1 2">IMCC26285</strain>
    </source>
</reference>
<organism evidence="1 2">
    <name type="scientific">Sphingorhabdus profundilacus</name>
    <dbReference type="NCBI Taxonomy" id="2509718"/>
    <lineage>
        <taxon>Bacteria</taxon>
        <taxon>Pseudomonadati</taxon>
        <taxon>Pseudomonadota</taxon>
        <taxon>Alphaproteobacteria</taxon>
        <taxon>Sphingomonadales</taxon>
        <taxon>Sphingomonadaceae</taxon>
        <taxon>Sphingorhabdus</taxon>
    </lineage>
</organism>
<dbReference type="RefSeq" id="WP_160352154.1">
    <property type="nucleotide sequence ID" value="NZ_SDWJ01000001.1"/>
</dbReference>
<dbReference type="OrthoDB" id="7058586at2"/>
<dbReference type="Pfam" id="PF11066">
    <property type="entry name" value="DUF2867"/>
    <property type="match status" value="1"/>
</dbReference>
<keyword evidence="2" id="KW-1185">Reference proteome</keyword>
<gene>
    <name evidence="1" type="ORF">EUU23_00270</name>
</gene>
<protein>
    <submittedName>
        <fullName evidence="1">DUF2867 domain-containing protein</fullName>
    </submittedName>
</protein>
<comment type="caution">
    <text evidence="1">The sequence shown here is derived from an EMBL/GenBank/DDBJ whole genome shotgun (WGS) entry which is preliminary data.</text>
</comment>
<evidence type="ECO:0000313" key="2">
    <source>
        <dbReference type="Proteomes" id="UP000471147"/>
    </source>
</evidence>
<dbReference type="InterPro" id="IPR021295">
    <property type="entry name" value="DUF2867"/>
</dbReference>
<dbReference type="EMBL" id="SDWJ01000001">
    <property type="protein sequence ID" value="MVZ96135.1"/>
    <property type="molecule type" value="Genomic_DNA"/>
</dbReference>
<dbReference type="Proteomes" id="UP000471147">
    <property type="component" value="Unassembled WGS sequence"/>
</dbReference>
<name>A0A6I4M1B8_9SPHN</name>
<dbReference type="AlphaFoldDB" id="A0A6I4M1B8"/>
<sequence length="174" mass="19343">MTLVSSTVIPSQSLLDAKLVDSAYFSDSYKIPLNDKSMSMPNIFFGIFGHSPLWLKAMLLLRNRTAARFGLDVPDASLILRPEQKTHYVVGDTIGPWPIFELQENELIVGRNNSHLDFRLSILKAPSGHGHHVTVSTICNVHNIYGKLYLGVIAPIHKSGVKRLLANAVLSRRI</sequence>
<evidence type="ECO:0000313" key="1">
    <source>
        <dbReference type="EMBL" id="MVZ96135.1"/>
    </source>
</evidence>
<accession>A0A6I4M1B8</accession>
<proteinExistence type="predicted"/>